<evidence type="ECO:0000313" key="3">
    <source>
        <dbReference type="Proteomes" id="UP000325517"/>
    </source>
</evidence>
<name>A0A5J6SN30_9BACI</name>
<feature type="transmembrane region" description="Helical" evidence="1">
    <location>
        <begin position="6"/>
        <end position="26"/>
    </location>
</feature>
<proteinExistence type="predicted"/>
<keyword evidence="3" id="KW-1185">Reference proteome</keyword>
<keyword evidence="1" id="KW-0812">Transmembrane</keyword>
<protein>
    <submittedName>
        <fullName evidence="2">Uncharacterized protein</fullName>
    </submittedName>
</protein>
<feature type="transmembrane region" description="Helical" evidence="1">
    <location>
        <begin position="38"/>
        <end position="59"/>
    </location>
</feature>
<reference evidence="2 3" key="1">
    <citation type="submission" date="2018-07" db="EMBL/GenBank/DDBJ databases">
        <title>Complete genome sequence of Psychrobacillus sp. PB01, isolated from iceberg, and comparative genome analysis of Psychrobacillus strains.</title>
        <authorList>
            <person name="Lee P.C."/>
        </authorList>
    </citation>
    <scope>NUCLEOTIDE SEQUENCE [LARGE SCALE GENOMIC DNA]</scope>
    <source>
        <strain evidence="2 3">PB01</strain>
    </source>
</reference>
<dbReference type="EMBL" id="CP031223">
    <property type="protein sequence ID" value="QFF99189.1"/>
    <property type="molecule type" value="Genomic_DNA"/>
</dbReference>
<gene>
    <name evidence="2" type="ORF">PB01_10295</name>
</gene>
<accession>A0A5J6SN30</accession>
<dbReference type="Proteomes" id="UP000325517">
    <property type="component" value="Chromosome"/>
</dbReference>
<evidence type="ECO:0000313" key="2">
    <source>
        <dbReference type="EMBL" id="QFF99189.1"/>
    </source>
</evidence>
<dbReference type="KEGG" id="psyo:PB01_10295"/>
<keyword evidence="1" id="KW-1133">Transmembrane helix</keyword>
<dbReference type="AlphaFoldDB" id="A0A5J6SN30"/>
<keyword evidence="1" id="KW-0472">Membrane</keyword>
<sequence length="106" mass="12261">MSSISLITAVLHIFGFLLLTILVYMFDKKWMQDKKSKYWSSILWLPYLIIFLFIFATLFPITYRGDVPSPASGLIIFGQLIIYPFYLSCIYFIRSAIEGATEEEVA</sequence>
<feature type="transmembrane region" description="Helical" evidence="1">
    <location>
        <begin position="71"/>
        <end position="93"/>
    </location>
</feature>
<dbReference type="OrthoDB" id="2660529at2"/>
<organism evidence="2 3">
    <name type="scientific">Psychrobacillus glaciei</name>
    <dbReference type="NCBI Taxonomy" id="2283160"/>
    <lineage>
        <taxon>Bacteria</taxon>
        <taxon>Bacillati</taxon>
        <taxon>Bacillota</taxon>
        <taxon>Bacilli</taxon>
        <taxon>Bacillales</taxon>
        <taxon>Bacillaceae</taxon>
        <taxon>Psychrobacillus</taxon>
    </lineage>
</organism>
<evidence type="ECO:0000256" key="1">
    <source>
        <dbReference type="SAM" id="Phobius"/>
    </source>
</evidence>
<dbReference type="RefSeq" id="WP_151700116.1">
    <property type="nucleotide sequence ID" value="NZ_CP031223.1"/>
</dbReference>